<feature type="transmembrane region" description="Helical" evidence="6">
    <location>
        <begin position="120"/>
        <end position="138"/>
    </location>
</feature>
<keyword evidence="3 6" id="KW-0812">Transmembrane</keyword>
<reference evidence="8" key="2">
    <citation type="submission" date="2024-01" db="EMBL/GenBank/DDBJ databases">
        <title>Roseobacter fucihabitans sp. nov., isolated from the brown alga Fucus spiralis.</title>
        <authorList>
            <person name="Hahnke S."/>
            <person name="Berger M."/>
            <person name="Schlingloff A."/>
            <person name="Athale I."/>
            <person name="Neumann-Schaal M."/>
            <person name="Adenaya A."/>
            <person name="Poehlein A."/>
            <person name="Daniel R."/>
            <person name="Pertersen J."/>
            <person name="Brinkhoff T."/>
        </authorList>
    </citation>
    <scope>NUCLEOTIDE SEQUENCE [LARGE SCALE GENOMIC DNA]</scope>
    <source>
        <strain evidence="8">B14</strain>
    </source>
</reference>
<keyword evidence="8" id="KW-1185">Reference proteome</keyword>
<proteinExistence type="predicted"/>
<evidence type="ECO:0000313" key="7">
    <source>
        <dbReference type="EMBL" id="WVX50698.1"/>
    </source>
</evidence>
<comment type="subcellular location">
    <subcellularLocation>
        <location evidence="1">Cell membrane</location>
        <topology evidence="1">Multi-pass membrane protein</topology>
    </subcellularLocation>
</comment>
<dbReference type="Pfam" id="PF03706">
    <property type="entry name" value="LPG_synthase_TM"/>
    <property type="match status" value="1"/>
</dbReference>
<feature type="transmembrane region" description="Helical" evidence="6">
    <location>
        <begin position="37"/>
        <end position="58"/>
    </location>
</feature>
<dbReference type="EMBL" id="CP143423">
    <property type="protein sequence ID" value="WVX50698.1"/>
    <property type="molecule type" value="Genomic_DNA"/>
</dbReference>
<evidence type="ECO:0000256" key="4">
    <source>
        <dbReference type="ARBA" id="ARBA00022989"/>
    </source>
</evidence>
<protein>
    <recommendedName>
        <fullName evidence="9">Flippase-like domain-containing protein</fullName>
    </recommendedName>
</protein>
<organism evidence="7 8">
    <name type="scientific">Roseobacter fucihabitans</name>
    <dbReference type="NCBI Taxonomy" id="1537242"/>
    <lineage>
        <taxon>Bacteria</taxon>
        <taxon>Pseudomonadati</taxon>
        <taxon>Pseudomonadota</taxon>
        <taxon>Alphaproteobacteria</taxon>
        <taxon>Rhodobacterales</taxon>
        <taxon>Roseobacteraceae</taxon>
        <taxon>Roseobacter</taxon>
    </lineage>
</organism>
<name>A0ABZ2BY92_9RHOB</name>
<evidence type="ECO:0008006" key="9">
    <source>
        <dbReference type="Google" id="ProtNLM"/>
    </source>
</evidence>
<dbReference type="PANTHER" id="PTHR40277">
    <property type="entry name" value="BLL5419 PROTEIN"/>
    <property type="match status" value="1"/>
</dbReference>
<feature type="transmembrane region" description="Helical" evidence="6">
    <location>
        <begin position="267"/>
        <end position="287"/>
    </location>
</feature>
<feature type="transmembrane region" description="Helical" evidence="6">
    <location>
        <begin position="144"/>
        <end position="163"/>
    </location>
</feature>
<evidence type="ECO:0000256" key="6">
    <source>
        <dbReference type="SAM" id="Phobius"/>
    </source>
</evidence>
<dbReference type="PANTHER" id="PTHR40277:SF1">
    <property type="entry name" value="BLL5419 PROTEIN"/>
    <property type="match status" value="1"/>
</dbReference>
<evidence type="ECO:0000313" key="8">
    <source>
        <dbReference type="Proteomes" id="UP001318682"/>
    </source>
</evidence>
<evidence type="ECO:0000256" key="3">
    <source>
        <dbReference type="ARBA" id="ARBA00022692"/>
    </source>
</evidence>
<dbReference type="Proteomes" id="UP001318682">
    <property type="component" value="Chromosome"/>
</dbReference>
<reference evidence="7 8" key="1">
    <citation type="submission" date="2015-07" db="EMBL/GenBank/DDBJ databases">
        <authorList>
            <person name="Voget S."/>
            <person name="Dogs M."/>
            <person name="Brinkhoff T.H."/>
            <person name="Daniel R."/>
        </authorList>
    </citation>
    <scope>NUCLEOTIDE SEQUENCE [LARGE SCALE GENOMIC DNA]</scope>
    <source>
        <strain evidence="7 8">B14</strain>
    </source>
</reference>
<feature type="transmembrane region" description="Helical" evidence="6">
    <location>
        <begin position="192"/>
        <end position="210"/>
    </location>
</feature>
<keyword evidence="4 6" id="KW-1133">Transmembrane helix</keyword>
<feature type="transmembrane region" description="Helical" evidence="6">
    <location>
        <begin position="216"/>
        <end position="235"/>
    </location>
</feature>
<accession>A0ABZ2BY92</accession>
<keyword evidence="2" id="KW-1003">Cell membrane</keyword>
<keyword evidence="5 6" id="KW-0472">Membrane</keyword>
<dbReference type="InterPro" id="IPR022791">
    <property type="entry name" value="L-PG_synthase/AglD"/>
</dbReference>
<evidence type="ECO:0000256" key="2">
    <source>
        <dbReference type="ARBA" id="ARBA00022475"/>
    </source>
</evidence>
<sequence>MMLHRLIRLAVSAGVIAVLLAVTDLGDLAARLRGADLRWLAACTAGIATITCLCALRWRWVARDLDLPLPYTRALREYFFATLLNQVVPGGVVGDVARTLRVTQPGDLRRAAQSVVIERALGQIATLLLLALGLIVSLSIPGGIIWPLWVFAALAGGVVLALATRVMKKRSGPNAASFFAPLWIVLRKRHQIALAILTALLLNFSFYASARAVGTILPLAAFFTVIPMILSAMLIPLSVGGWGWREGAAAVLFPLAGATAAQGVAAGIAYGACMLLAALPALAFLALRPNSAASELISKPS</sequence>
<evidence type="ECO:0000256" key="5">
    <source>
        <dbReference type="ARBA" id="ARBA00023136"/>
    </source>
</evidence>
<feature type="transmembrane region" description="Helical" evidence="6">
    <location>
        <begin position="6"/>
        <end position="25"/>
    </location>
</feature>
<dbReference type="RefSeq" id="WP_262386638.1">
    <property type="nucleotide sequence ID" value="NZ_CP143423.1"/>
</dbReference>
<gene>
    <name evidence="7" type="ORF">ROLI_037970</name>
</gene>
<evidence type="ECO:0000256" key="1">
    <source>
        <dbReference type="ARBA" id="ARBA00004651"/>
    </source>
</evidence>